<dbReference type="InterPro" id="IPR036390">
    <property type="entry name" value="WH_DNA-bd_sf"/>
</dbReference>
<evidence type="ECO:0000259" key="6">
    <source>
        <dbReference type="PROSITE" id="PS50949"/>
    </source>
</evidence>
<dbReference type="InterPro" id="IPR015424">
    <property type="entry name" value="PyrdxlP-dep_Trfase"/>
</dbReference>
<dbReference type="Proteomes" id="UP000462435">
    <property type="component" value="Unassembled WGS sequence"/>
</dbReference>
<dbReference type="InterPro" id="IPR000524">
    <property type="entry name" value="Tscrpt_reg_HTH_GntR"/>
</dbReference>
<evidence type="ECO:0000256" key="1">
    <source>
        <dbReference type="ARBA" id="ARBA00005384"/>
    </source>
</evidence>
<evidence type="ECO:0000256" key="3">
    <source>
        <dbReference type="ARBA" id="ARBA00023015"/>
    </source>
</evidence>
<dbReference type="Pfam" id="PF00392">
    <property type="entry name" value="GntR"/>
    <property type="match status" value="1"/>
</dbReference>
<keyword evidence="3" id="KW-0805">Transcription regulation</keyword>
<protein>
    <submittedName>
        <fullName evidence="7">HTH-type transcriptional regulator NorG</fullName>
    </submittedName>
</protein>
<dbReference type="SUPFAM" id="SSF46785">
    <property type="entry name" value="Winged helix' DNA-binding domain"/>
    <property type="match status" value="1"/>
</dbReference>
<comment type="similarity">
    <text evidence="1">In the C-terminal section; belongs to the class-I pyridoxal-phosphate-dependent aminotransferase family.</text>
</comment>
<dbReference type="Gene3D" id="3.40.640.10">
    <property type="entry name" value="Type I PLP-dependent aspartate aminotransferase-like (Major domain)"/>
    <property type="match status" value="1"/>
</dbReference>
<accession>A0A7V8FSP0</accession>
<dbReference type="PROSITE" id="PS50949">
    <property type="entry name" value="HTH_GNTR"/>
    <property type="match status" value="1"/>
</dbReference>
<dbReference type="SMART" id="SM00345">
    <property type="entry name" value="HTH_GNTR"/>
    <property type="match status" value="1"/>
</dbReference>
<dbReference type="InterPro" id="IPR004839">
    <property type="entry name" value="Aminotransferase_I/II_large"/>
</dbReference>
<feature type="domain" description="HTH gntR-type" evidence="6">
    <location>
        <begin position="20"/>
        <end position="88"/>
    </location>
</feature>
<dbReference type="PANTHER" id="PTHR46577">
    <property type="entry name" value="HTH-TYPE TRANSCRIPTIONAL REGULATORY PROTEIN GABR"/>
    <property type="match status" value="1"/>
</dbReference>
<comment type="caution">
    <text evidence="7">The sequence shown here is derived from an EMBL/GenBank/DDBJ whole genome shotgun (WGS) entry which is preliminary data.</text>
</comment>
<evidence type="ECO:0000313" key="7">
    <source>
        <dbReference type="EMBL" id="KAF1034994.1"/>
    </source>
</evidence>
<gene>
    <name evidence="7" type="primary">norG_3</name>
    <name evidence="7" type="ORF">GAK35_04253</name>
</gene>
<dbReference type="AlphaFoldDB" id="A0A7V8FSP0"/>
<dbReference type="GO" id="GO:0003700">
    <property type="term" value="F:DNA-binding transcription factor activity"/>
    <property type="evidence" value="ECO:0007669"/>
    <property type="project" value="InterPro"/>
</dbReference>
<dbReference type="InterPro" id="IPR036388">
    <property type="entry name" value="WH-like_DNA-bd_sf"/>
</dbReference>
<dbReference type="InterPro" id="IPR015421">
    <property type="entry name" value="PyrdxlP-dep_Trfase_major"/>
</dbReference>
<dbReference type="PANTHER" id="PTHR46577:SF2">
    <property type="entry name" value="TRANSCRIPTIONAL REGULATORY PROTEIN"/>
    <property type="match status" value="1"/>
</dbReference>
<dbReference type="GO" id="GO:0003677">
    <property type="term" value="F:DNA binding"/>
    <property type="evidence" value="ECO:0007669"/>
    <property type="project" value="UniProtKB-KW"/>
</dbReference>
<evidence type="ECO:0000313" key="8">
    <source>
        <dbReference type="Proteomes" id="UP000462435"/>
    </source>
</evidence>
<keyword evidence="4" id="KW-0238">DNA-binding</keyword>
<dbReference type="Pfam" id="PF00155">
    <property type="entry name" value="Aminotran_1_2"/>
    <property type="match status" value="1"/>
</dbReference>
<dbReference type="GO" id="GO:0030170">
    <property type="term" value="F:pyridoxal phosphate binding"/>
    <property type="evidence" value="ECO:0007669"/>
    <property type="project" value="InterPro"/>
</dbReference>
<sequence length="470" mass="51308">MSPAAGDSLPLVRLAKSAEQSLVEQIVRQMRQLIDDGIVRQGGRAMSIRCFARSHKVSAHTATEAYEQLVAQGYLQARPRSGFFIAGPQATPDAGDQGTAGGMPAWSPHSHLGSHGLLDIGSARLPPGWLDPELIKAGLKALAGRADSELARYGDPYGYAPLRALLQTRLLELGMQARLGQILLAGGATQALEWLVRCLLEPGQRVLVEDPGHPHLFNLLRLHGVRPIAVPRNADGSDLGLLDALARQHRPVMMFVQSMLHAPTGSCLSPANAHALLGLAERHGFRIVENDVYGDLLGTPMPRLATLDQFHRVFYVGGFSKTMSPAARVGFIAGGVQDIAALCRLKMASCISGSQIDERLVFHILAHGRYRRSLDRLRRRLDEARHNVIEPLVAHGMELFCRPLGGHWLWLRHPRFADSQEIVRRAAHAGLTIEPGKNFRDQPQATPWFALNAARLDASSLRGLLRALAV</sequence>
<reference evidence="8" key="1">
    <citation type="journal article" date="2020" name="MBio">
        <title>Horizontal gene transfer to a defensive symbiont with a reduced genome amongst a multipartite beetle microbiome.</title>
        <authorList>
            <person name="Waterworth S.C."/>
            <person name="Florez L.V."/>
            <person name="Rees E.R."/>
            <person name="Hertweck C."/>
            <person name="Kaltenpoth M."/>
            <person name="Kwan J.C."/>
        </authorList>
    </citation>
    <scope>NUCLEOTIDE SEQUENCE [LARGE SCALE GENOMIC DNA]</scope>
</reference>
<proteinExistence type="inferred from homology"/>
<name>A0A7V8FSP0_9BURK</name>
<keyword evidence="5" id="KW-0804">Transcription</keyword>
<evidence type="ECO:0000256" key="5">
    <source>
        <dbReference type="ARBA" id="ARBA00023163"/>
    </source>
</evidence>
<evidence type="ECO:0000256" key="4">
    <source>
        <dbReference type="ARBA" id="ARBA00023125"/>
    </source>
</evidence>
<dbReference type="Gene3D" id="1.10.10.10">
    <property type="entry name" value="Winged helix-like DNA-binding domain superfamily/Winged helix DNA-binding domain"/>
    <property type="match status" value="1"/>
</dbReference>
<evidence type="ECO:0000256" key="2">
    <source>
        <dbReference type="ARBA" id="ARBA00022898"/>
    </source>
</evidence>
<dbReference type="EMBL" id="WNDX01000232">
    <property type="protein sequence ID" value="KAF1034994.1"/>
    <property type="molecule type" value="Genomic_DNA"/>
</dbReference>
<keyword evidence="2" id="KW-0663">Pyridoxal phosphate</keyword>
<dbReference type="SUPFAM" id="SSF53383">
    <property type="entry name" value="PLP-dependent transferases"/>
    <property type="match status" value="1"/>
</dbReference>
<dbReference type="CDD" id="cd07377">
    <property type="entry name" value="WHTH_GntR"/>
    <property type="match status" value="1"/>
</dbReference>
<organism evidence="7 8">
    <name type="scientific">Herbaspirillum frisingense</name>
    <dbReference type="NCBI Taxonomy" id="92645"/>
    <lineage>
        <taxon>Bacteria</taxon>
        <taxon>Pseudomonadati</taxon>
        <taxon>Pseudomonadota</taxon>
        <taxon>Betaproteobacteria</taxon>
        <taxon>Burkholderiales</taxon>
        <taxon>Oxalobacteraceae</taxon>
        <taxon>Herbaspirillum</taxon>
    </lineage>
</organism>
<dbReference type="InterPro" id="IPR051446">
    <property type="entry name" value="HTH_trans_reg/aminotransferase"/>
</dbReference>
<dbReference type="CDD" id="cd00609">
    <property type="entry name" value="AAT_like"/>
    <property type="match status" value="1"/>
</dbReference>